<sequence>MHYLASKGFVHRDLAARNIFVSESNTCKVGDFGMSRDLANAPYYISRGGKIPVRWTAPEAMYYHKYSSASDVWSYGCVLYEIWSLGRLPFKKFTNAQVRSGLPFL</sequence>
<dbReference type="Gene3D" id="1.10.510.10">
    <property type="entry name" value="Transferase(Phosphotransferase) domain 1"/>
    <property type="match status" value="1"/>
</dbReference>
<proteinExistence type="predicted"/>
<dbReference type="PROSITE" id="PS50011">
    <property type="entry name" value="PROTEIN_KINASE_DOM"/>
    <property type="match status" value="1"/>
</dbReference>
<dbReference type="GO" id="GO:0005524">
    <property type="term" value="F:ATP binding"/>
    <property type="evidence" value="ECO:0007669"/>
    <property type="project" value="InterPro"/>
</dbReference>
<dbReference type="PANTHER" id="PTHR24416">
    <property type="entry name" value="TYROSINE-PROTEIN KINASE RECEPTOR"/>
    <property type="match status" value="1"/>
</dbReference>
<feature type="domain" description="Protein kinase" evidence="1">
    <location>
        <begin position="1"/>
        <end position="105"/>
    </location>
</feature>
<dbReference type="GO" id="GO:0007169">
    <property type="term" value="P:cell surface receptor protein tyrosine kinase signaling pathway"/>
    <property type="evidence" value="ECO:0007669"/>
    <property type="project" value="TreeGrafter"/>
</dbReference>
<keyword evidence="2" id="KW-0675">Receptor</keyword>
<evidence type="ECO:0000313" key="3">
    <source>
        <dbReference type="Proteomes" id="UP001174909"/>
    </source>
</evidence>
<dbReference type="PANTHER" id="PTHR24416:SF539">
    <property type="entry name" value="RECEPTOR PROTEIN-TYROSINE KINASE"/>
    <property type="match status" value="1"/>
</dbReference>
<evidence type="ECO:0000259" key="1">
    <source>
        <dbReference type="PROSITE" id="PS50011"/>
    </source>
</evidence>
<dbReference type="InterPro" id="IPR011009">
    <property type="entry name" value="Kinase-like_dom_sf"/>
</dbReference>
<dbReference type="InterPro" id="IPR001245">
    <property type="entry name" value="Ser-Thr/Tyr_kinase_cat_dom"/>
</dbReference>
<dbReference type="InterPro" id="IPR020635">
    <property type="entry name" value="Tyr_kinase_cat_dom"/>
</dbReference>
<dbReference type="Pfam" id="PF07714">
    <property type="entry name" value="PK_Tyr_Ser-Thr"/>
    <property type="match status" value="1"/>
</dbReference>
<dbReference type="AlphaFoldDB" id="A0AA35SA05"/>
<keyword evidence="3" id="KW-1185">Reference proteome</keyword>
<organism evidence="2 3">
    <name type="scientific">Geodia barretti</name>
    <name type="common">Barrett's horny sponge</name>
    <dbReference type="NCBI Taxonomy" id="519541"/>
    <lineage>
        <taxon>Eukaryota</taxon>
        <taxon>Metazoa</taxon>
        <taxon>Porifera</taxon>
        <taxon>Demospongiae</taxon>
        <taxon>Heteroscleromorpha</taxon>
        <taxon>Tetractinellida</taxon>
        <taxon>Astrophorina</taxon>
        <taxon>Geodiidae</taxon>
        <taxon>Geodia</taxon>
    </lineage>
</organism>
<dbReference type="SMART" id="SM00219">
    <property type="entry name" value="TyrKc"/>
    <property type="match status" value="1"/>
</dbReference>
<name>A0AA35SA05_GEOBA</name>
<dbReference type="InterPro" id="IPR008266">
    <property type="entry name" value="Tyr_kinase_AS"/>
</dbReference>
<dbReference type="GO" id="GO:0005886">
    <property type="term" value="C:plasma membrane"/>
    <property type="evidence" value="ECO:0007669"/>
    <property type="project" value="TreeGrafter"/>
</dbReference>
<protein>
    <submittedName>
        <fullName evidence="2">Ephrin type-A receptor 3</fullName>
    </submittedName>
</protein>
<dbReference type="SUPFAM" id="SSF56112">
    <property type="entry name" value="Protein kinase-like (PK-like)"/>
    <property type="match status" value="1"/>
</dbReference>
<dbReference type="GO" id="GO:0004714">
    <property type="term" value="F:transmembrane receptor protein tyrosine kinase activity"/>
    <property type="evidence" value="ECO:0007669"/>
    <property type="project" value="TreeGrafter"/>
</dbReference>
<dbReference type="GO" id="GO:0043235">
    <property type="term" value="C:receptor complex"/>
    <property type="evidence" value="ECO:0007669"/>
    <property type="project" value="TreeGrafter"/>
</dbReference>
<dbReference type="InterPro" id="IPR000719">
    <property type="entry name" value="Prot_kinase_dom"/>
</dbReference>
<dbReference type="Proteomes" id="UP001174909">
    <property type="component" value="Unassembled WGS sequence"/>
</dbReference>
<reference evidence="2" key="1">
    <citation type="submission" date="2023-03" db="EMBL/GenBank/DDBJ databases">
        <authorList>
            <person name="Steffen K."/>
            <person name="Cardenas P."/>
        </authorList>
    </citation>
    <scope>NUCLEOTIDE SEQUENCE</scope>
</reference>
<gene>
    <name evidence="2" type="ORF">GBAR_LOCUS15087</name>
</gene>
<dbReference type="EMBL" id="CASHTH010002205">
    <property type="protein sequence ID" value="CAI8026210.1"/>
    <property type="molecule type" value="Genomic_DNA"/>
</dbReference>
<dbReference type="PROSITE" id="PS00109">
    <property type="entry name" value="PROTEIN_KINASE_TYR"/>
    <property type="match status" value="1"/>
</dbReference>
<comment type="caution">
    <text evidence="2">The sequence shown here is derived from an EMBL/GenBank/DDBJ whole genome shotgun (WGS) entry which is preliminary data.</text>
</comment>
<dbReference type="InterPro" id="IPR050122">
    <property type="entry name" value="RTK"/>
</dbReference>
<accession>A0AA35SA05</accession>
<evidence type="ECO:0000313" key="2">
    <source>
        <dbReference type="EMBL" id="CAI8026210.1"/>
    </source>
</evidence>
<dbReference type="PRINTS" id="PR00109">
    <property type="entry name" value="TYRKINASE"/>
</dbReference>